<comment type="caution">
    <text evidence="1">The sequence shown here is derived from an EMBL/GenBank/DDBJ whole genome shotgun (WGS) entry which is preliminary data.</text>
</comment>
<proteinExistence type="predicted"/>
<reference evidence="1" key="1">
    <citation type="submission" date="2022-07" db="EMBL/GenBank/DDBJ databases">
        <title>Genome Sequence of Physisporinus lineatus.</title>
        <authorList>
            <person name="Buettner E."/>
        </authorList>
    </citation>
    <scope>NUCLEOTIDE SEQUENCE</scope>
    <source>
        <strain evidence="1">VT162</strain>
    </source>
</reference>
<dbReference type="EMBL" id="JANAWD010000090">
    <property type="protein sequence ID" value="KAJ3487508.1"/>
    <property type="molecule type" value="Genomic_DNA"/>
</dbReference>
<organism evidence="1 2">
    <name type="scientific">Meripilus lineatus</name>
    <dbReference type="NCBI Taxonomy" id="2056292"/>
    <lineage>
        <taxon>Eukaryota</taxon>
        <taxon>Fungi</taxon>
        <taxon>Dikarya</taxon>
        <taxon>Basidiomycota</taxon>
        <taxon>Agaricomycotina</taxon>
        <taxon>Agaricomycetes</taxon>
        <taxon>Polyporales</taxon>
        <taxon>Meripilaceae</taxon>
        <taxon>Meripilus</taxon>
    </lineage>
</organism>
<dbReference type="AlphaFoldDB" id="A0AAD5V6X1"/>
<evidence type="ECO:0000313" key="1">
    <source>
        <dbReference type="EMBL" id="KAJ3487508.1"/>
    </source>
</evidence>
<sequence length="125" mass="14655">MYSDKGTDENHLEELTIRHHKRQETSQLHFRWQPERQAYTLMQKLDFLVKIRGDYYNETQAMIEVEGTLGEVARRGGGRMGDPTTKEKGTRVWARFALEFRDGRQPGCFLMSALEGEFTEIRKVD</sequence>
<gene>
    <name evidence="1" type="ORF">NLI96_g3486</name>
</gene>
<evidence type="ECO:0000313" key="2">
    <source>
        <dbReference type="Proteomes" id="UP001212997"/>
    </source>
</evidence>
<keyword evidence="2" id="KW-1185">Reference proteome</keyword>
<dbReference type="Proteomes" id="UP001212997">
    <property type="component" value="Unassembled WGS sequence"/>
</dbReference>
<name>A0AAD5V6X1_9APHY</name>
<protein>
    <submittedName>
        <fullName evidence="1">Uncharacterized protein</fullName>
    </submittedName>
</protein>
<accession>A0AAD5V6X1</accession>